<dbReference type="NCBIfam" id="TIGR04396">
    <property type="entry name" value="surf_polysacc"/>
    <property type="match status" value="1"/>
</dbReference>
<organism evidence="1 2">
    <name type="scientific">Stakelama tenebrarum</name>
    <dbReference type="NCBI Taxonomy" id="2711215"/>
    <lineage>
        <taxon>Bacteria</taxon>
        <taxon>Pseudomonadati</taxon>
        <taxon>Pseudomonadota</taxon>
        <taxon>Alphaproteobacteria</taxon>
        <taxon>Sphingomonadales</taxon>
        <taxon>Sphingomonadaceae</taxon>
        <taxon>Stakelama</taxon>
    </lineage>
</organism>
<dbReference type="KEGG" id="spzr:G5C33_06890"/>
<gene>
    <name evidence="1" type="ORF">G5C33_06890</name>
</gene>
<keyword evidence="2" id="KW-1185">Reference proteome</keyword>
<evidence type="ECO:0008006" key="3">
    <source>
        <dbReference type="Google" id="ProtNLM"/>
    </source>
</evidence>
<dbReference type="RefSeq" id="WP_165326541.1">
    <property type="nucleotide sequence ID" value="NZ_CP049109.1"/>
</dbReference>
<reference evidence="1 2" key="1">
    <citation type="submission" date="2020-02" db="EMBL/GenBank/DDBJ databases">
        <authorList>
            <person name="Zheng R.K."/>
            <person name="Sun C.M."/>
        </authorList>
    </citation>
    <scope>NUCLEOTIDE SEQUENCE [LARGE SCALE GENOMIC DNA]</scope>
    <source>
        <strain evidence="2">zrk23</strain>
    </source>
</reference>
<evidence type="ECO:0000313" key="1">
    <source>
        <dbReference type="EMBL" id="QIG79541.1"/>
    </source>
</evidence>
<sequence>MKTTPARPLAFLPVITKARELDARVLLAIKLVDRGFRVVLGSNSYVNYRAFYARNGVYFSPLLVPAVERRFHALRARGHRIIAWDEEGLVYPDPDWYFANRVSGASARLADALIGWGRIPADDLAATLPEDAPPIHPLGNGRIDLLRPPYRALYDAEGAQLRKRFGRYVLVNTNFDMVNHADGPGGFRRRMLESGRISGPRDEAKFADWAVFRQAMYDAFLEGIPRLHDALSDVALVLRPHPSESPEPYRALAARLPRLMVEPPKGPVLPWIVGAEAIVHNSCTTAVEAFLLDVPSVAYQPDDVAAAMDSPLPNLLSRVGADWDAVANLLRGILETGGKDWMAPRQWEQAVAHIGGLEGDASVDALADLAARMVQGGGAPELNGPGFVRRVRREIGIAARRFGFLDGKVQDDKRRFGGLDRDELRDLVARLRIAGDATIAVDQIDPDVFLLEAAQ</sequence>
<dbReference type="AlphaFoldDB" id="A0A6G6Y3W6"/>
<evidence type="ECO:0000313" key="2">
    <source>
        <dbReference type="Proteomes" id="UP000501568"/>
    </source>
</evidence>
<dbReference type="Proteomes" id="UP000501568">
    <property type="component" value="Chromosome"/>
</dbReference>
<dbReference type="EMBL" id="CP049109">
    <property type="protein sequence ID" value="QIG79541.1"/>
    <property type="molecule type" value="Genomic_DNA"/>
</dbReference>
<accession>A0A6G6Y3W6</accession>
<dbReference type="InterPro" id="IPR030906">
    <property type="entry name" value="Surf_polysacc"/>
</dbReference>
<protein>
    <recommendedName>
        <fullName evidence="3">Surface carbohydrate biosynthesis protein</fullName>
    </recommendedName>
</protein>
<proteinExistence type="predicted"/>
<name>A0A6G6Y3W6_9SPHN</name>